<name>A0A1H3RME3_9BACT</name>
<dbReference type="CDD" id="cd00158">
    <property type="entry name" value="RHOD"/>
    <property type="match status" value="1"/>
</dbReference>
<dbReference type="SMART" id="SM00450">
    <property type="entry name" value="RHOD"/>
    <property type="match status" value="1"/>
</dbReference>
<comment type="caution">
    <text evidence="2">The sequence shown here is derived from an EMBL/GenBank/DDBJ whole genome shotgun (WGS) entry which is preliminary data.</text>
</comment>
<dbReference type="InterPro" id="IPR036873">
    <property type="entry name" value="Rhodanese-like_dom_sf"/>
</dbReference>
<sequence>MENQSLVKEICPTTTQEWIKNGALLVDIREKDEVEQLAYDVPLLINIPLSEFEDRYTEIPKDKEVVMVCKSGARSLRAAGFLVNHGYKHVVNMQHGITRWVQKGFPTKGDVSTETGNDSCCASSACC</sequence>
<dbReference type="Pfam" id="PF00581">
    <property type="entry name" value="Rhodanese"/>
    <property type="match status" value="1"/>
</dbReference>
<evidence type="ECO:0000259" key="1">
    <source>
        <dbReference type="PROSITE" id="PS50206"/>
    </source>
</evidence>
<gene>
    <name evidence="2" type="ORF">SAMN05444412_108178</name>
</gene>
<reference evidence="2 3" key="1">
    <citation type="submission" date="2016-10" db="EMBL/GenBank/DDBJ databases">
        <authorList>
            <person name="Varghese N."/>
            <person name="Submissions S."/>
        </authorList>
    </citation>
    <scope>NUCLEOTIDE SEQUENCE [LARGE SCALE GENOMIC DNA]</scope>
    <source>
        <strain evidence="2 3">DSM 17997</strain>
    </source>
</reference>
<dbReference type="Gene3D" id="3.40.250.10">
    <property type="entry name" value="Rhodanese-like domain"/>
    <property type="match status" value="1"/>
</dbReference>
<dbReference type="EMBL" id="FNQC01000008">
    <property type="protein sequence ID" value="SDZ26079.1"/>
    <property type="molecule type" value="Genomic_DNA"/>
</dbReference>
<dbReference type="PROSITE" id="PS50206">
    <property type="entry name" value="RHODANESE_3"/>
    <property type="match status" value="1"/>
</dbReference>
<organism evidence="2 3">
    <name type="scientific">Rhodonellum ikkaensis</name>
    <dbReference type="NCBI Taxonomy" id="336829"/>
    <lineage>
        <taxon>Bacteria</taxon>
        <taxon>Pseudomonadati</taxon>
        <taxon>Bacteroidota</taxon>
        <taxon>Cytophagia</taxon>
        <taxon>Cytophagales</taxon>
        <taxon>Cytophagaceae</taxon>
        <taxon>Rhodonellum</taxon>
    </lineage>
</organism>
<feature type="domain" description="Rhodanese" evidence="1">
    <location>
        <begin position="19"/>
        <end position="109"/>
    </location>
</feature>
<evidence type="ECO:0000313" key="2">
    <source>
        <dbReference type="EMBL" id="SDZ26079.1"/>
    </source>
</evidence>
<dbReference type="SUPFAM" id="SSF52821">
    <property type="entry name" value="Rhodanese/Cell cycle control phosphatase"/>
    <property type="match status" value="1"/>
</dbReference>
<protein>
    <submittedName>
        <fullName evidence="2">Rhodanese-related sulfurtransferase</fullName>
    </submittedName>
</protein>
<dbReference type="InterPro" id="IPR001763">
    <property type="entry name" value="Rhodanese-like_dom"/>
</dbReference>
<dbReference type="InterPro" id="IPR050229">
    <property type="entry name" value="GlpE_sulfurtransferase"/>
</dbReference>
<evidence type="ECO:0000313" key="3">
    <source>
        <dbReference type="Proteomes" id="UP000199663"/>
    </source>
</evidence>
<keyword evidence="3" id="KW-1185">Reference proteome</keyword>
<dbReference type="PANTHER" id="PTHR43031">
    <property type="entry name" value="FAD-DEPENDENT OXIDOREDUCTASE"/>
    <property type="match status" value="1"/>
</dbReference>
<accession>A0A1H3RME3</accession>
<dbReference type="PANTHER" id="PTHR43031:SF1">
    <property type="entry name" value="PYRIDINE NUCLEOTIDE-DISULPHIDE OXIDOREDUCTASE"/>
    <property type="match status" value="1"/>
</dbReference>
<dbReference type="RefSeq" id="WP_019598090.1">
    <property type="nucleotide sequence ID" value="NZ_FNQC01000008.1"/>
</dbReference>
<dbReference type="Proteomes" id="UP000199663">
    <property type="component" value="Unassembled WGS sequence"/>
</dbReference>
<proteinExistence type="predicted"/>